<dbReference type="GO" id="GO:0008270">
    <property type="term" value="F:zinc ion binding"/>
    <property type="evidence" value="ECO:0007669"/>
    <property type="project" value="UniProtKB-KW"/>
</dbReference>
<evidence type="ECO:0000313" key="6">
    <source>
        <dbReference type="Proteomes" id="UP001159042"/>
    </source>
</evidence>
<keyword evidence="2" id="KW-0863">Zinc-finger</keyword>
<proteinExistence type="inferred from homology"/>
<gene>
    <name evidence="5" type="ORF">NQ315_007238</name>
</gene>
<keyword evidence="2" id="KW-0862">Zinc</keyword>
<feature type="compositionally biased region" description="Basic and acidic residues" evidence="3">
    <location>
        <begin position="408"/>
        <end position="426"/>
    </location>
</feature>
<evidence type="ECO:0000313" key="5">
    <source>
        <dbReference type="EMBL" id="KAJ8924441.1"/>
    </source>
</evidence>
<dbReference type="GO" id="GO:1903373">
    <property type="term" value="P:positive regulation of endoplasmic reticulum tubular network organization"/>
    <property type="evidence" value="ECO:0007669"/>
    <property type="project" value="UniProtKB-UniRule"/>
</dbReference>
<evidence type="ECO:0000256" key="2">
    <source>
        <dbReference type="RuleBase" id="RU367073"/>
    </source>
</evidence>
<dbReference type="InterPro" id="IPR040115">
    <property type="entry name" value="Lnp"/>
</dbReference>
<evidence type="ECO:0000256" key="3">
    <source>
        <dbReference type="SAM" id="MobiDB-lite"/>
    </source>
</evidence>
<keyword evidence="2" id="KW-0479">Metal-binding</keyword>
<evidence type="ECO:0000259" key="4">
    <source>
        <dbReference type="Pfam" id="PF10058"/>
    </source>
</evidence>
<accession>A0AAV8WDV3</accession>
<keyword evidence="2" id="KW-1133">Transmembrane helix</keyword>
<dbReference type="InterPro" id="IPR019273">
    <property type="entry name" value="Lunapark_Znf"/>
</dbReference>
<dbReference type="Proteomes" id="UP001159042">
    <property type="component" value="Unassembled WGS sequence"/>
</dbReference>
<feature type="transmembrane region" description="Helical" evidence="2">
    <location>
        <begin position="77"/>
        <end position="98"/>
    </location>
</feature>
<feature type="domain" description="Lunapark zinc ribbon" evidence="4">
    <location>
        <begin position="251"/>
        <end position="301"/>
    </location>
</feature>
<comment type="subcellular location">
    <subcellularLocation>
        <location evidence="2">Endoplasmic reticulum membrane</location>
        <topology evidence="2">Multi-pass membrane protein</topology>
    </subcellularLocation>
</comment>
<dbReference type="EMBL" id="JANEYG010000003">
    <property type="protein sequence ID" value="KAJ8924441.1"/>
    <property type="molecule type" value="Genomic_DNA"/>
</dbReference>
<organism evidence="5 6">
    <name type="scientific">Exocentrus adspersus</name>
    <dbReference type="NCBI Taxonomy" id="1586481"/>
    <lineage>
        <taxon>Eukaryota</taxon>
        <taxon>Metazoa</taxon>
        <taxon>Ecdysozoa</taxon>
        <taxon>Arthropoda</taxon>
        <taxon>Hexapoda</taxon>
        <taxon>Insecta</taxon>
        <taxon>Pterygota</taxon>
        <taxon>Neoptera</taxon>
        <taxon>Endopterygota</taxon>
        <taxon>Coleoptera</taxon>
        <taxon>Polyphaga</taxon>
        <taxon>Cucujiformia</taxon>
        <taxon>Chrysomeloidea</taxon>
        <taxon>Cerambycidae</taxon>
        <taxon>Lamiinae</taxon>
        <taxon>Acanthocinini</taxon>
        <taxon>Exocentrus</taxon>
    </lineage>
</organism>
<dbReference type="PANTHER" id="PTHR22166">
    <property type="entry name" value="ENDOPLASMIC RETICULUM JUNCTION FORMATION PROTEIN LUNAPARK"/>
    <property type="match status" value="1"/>
</dbReference>
<evidence type="ECO:0000256" key="1">
    <source>
        <dbReference type="ARBA" id="ARBA00009940"/>
    </source>
</evidence>
<feature type="compositionally biased region" description="Acidic residues" evidence="3">
    <location>
        <begin position="385"/>
        <end position="402"/>
    </location>
</feature>
<keyword evidence="2" id="KW-0472">Membrane</keyword>
<dbReference type="GO" id="GO:0071788">
    <property type="term" value="P:endoplasmic reticulum tubular network maintenance"/>
    <property type="evidence" value="ECO:0007669"/>
    <property type="project" value="UniProtKB-UniRule"/>
</dbReference>
<dbReference type="AlphaFoldDB" id="A0AAV8WDV3"/>
<feature type="region of interest" description="Disordered" evidence="3">
    <location>
        <begin position="305"/>
        <end position="339"/>
    </location>
</feature>
<dbReference type="GO" id="GO:0098826">
    <property type="term" value="C:endoplasmic reticulum tubular network membrane"/>
    <property type="evidence" value="ECO:0007669"/>
    <property type="project" value="UniProtKB-UniRule"/>
</dbReference>
<comment type="similarity">
    <text evidence="1 2">Belongs to the lunapark family.</text>
</comment>
<keyword evidence="2" id="KW-0812">Transmembrane</keyword>
<dbReference type="PANTHER" id="PTHR22166:SF12">
    <property type="entry name" value="ENDOPLASMIC RETICULUM JUNCTION FORMATION PROTEIN LUNAPARK"/>
    <property type="match status" value="1"/>
</dbReference>
<dbReference type="Pfam" id="PF10058">
    <property type="entry name" value="Zn_ribbon_10"/>
    <property type="match status" value="1"/>
</dbReference>
<comment type="caution">
    <text evidence="5">The sequence shown here is derived from an EMBL/GenBank/DDBJ whole genome shotgun (WGS) entry which is preliminary data.</text>
</comment>
<protein>
    <recommendedName>
        <fullName evidence="2">Endoplasmic reticulum junction formation protein lunapark</fullName>
    </recommendedName>
</protein>
<keyword evidence="6" id="KW-1185">Reference proteome</keyword>
<reference evidence="5 6" key="1">
    <citation type="journal article" date="2023" name="Insect Mol. Biol.">
        <title>Genome sequencing provides insights into the evolution of gene families encoding plant cell wall-degrading enzymes in longhorned beetles.</title>
        <authorList>
            <person name="Shin N.R."/>
            <person name="Okamura Y."/>
            <person name="Kirsch R."/>
            <person name="Pauchet Y."/>
        </authorList>
    </citation>
    <scope>NUCLEOTIDE SEQUENCE [LARGE SCALE GENOMIC DNA]</scope>
    <source>
        <strain evidence="5">EAD_L_NR</strain>
    </source>
</reference>
<feature type="region of interest" description="Disordered" evidence="3">
    <location>
        <begin position="371"/>
        <end position="426"/>
    </location>
</feature>
<comment type="function">
    <text evidence="2">Plays a role in determining ER morphology.</text>
</comment>
<comment type="domain">
    <text evidence="2">The C4-type zinc finger motif is necessary both for its ER three-way tubular junction localization and formation.</text>
</comment>
<feature type="transmembrane region" description="Helical" evidence="2">
    <location>
        <begin position="42"/>
        <end position="65"/>
    </location>
</feature>
<name>A0AAV8WDV3_9CUCU</name>
<keyword evidence="2" id="KW-0256">Endoplasmic reticulum</keyword>
<sequence>MGIIIGKFRKKKSTYDVLEKLEQEIVSIEEFGRSTEQTRKKIIGRFILLAVLVYVILAFVLYIYYHRISTNQRLICIIPLIGFPLIIWVIKRVLTWYYSRKIRKNEKKLVSLKDEKKKMLDNVMETETYKVAKKILDKFGDTAKKPLPLTTSESTPVARASGALVPSVARPSSHTGLRQRNVGMNSTLRGRLSLGAPQSPYPTSQFAQFVSPMAPNRSLAGFTSMMPSNRGPTPGTPLPLPRSILPRDRSVLDKMVDYLVGDGPSNRYALICKQCNSHNGMSLKEEFEYLSFRCCYCSAFNPARKQRPTGPKFETSPSLKALPANSSDSEKNSDSDTDSAKMIITETRGDSPDVAKVSDIENEKLSIEEEAKEAIKTPLDIMQVTDEDISPMDVSETEEVDDLGQNPEEVKYEPESENETLKEQKD</sequence>